<dbReference type="EMBL" id="FOHB01000003">
    <property type="protein sequence ID" value="SES12807.1"/>
    <property type="molecule type" value="Genomic_DNA"/>
</dbReference>
<dbReference type="Gene3D" id="3.40.630.30">
    <property type="match status" value="1"/>
</dbReference>
<dbReference type="SUPFAM" id="SSF55729">
    <property type="entry name" value="Acyl-CoA N-acyltransferases (Nat)"/>
    <property type="match status" value="1"/>
</dbReference>
<dbReference type="PANTHER" id="PTHR43441:SF11">
    <property type="entry name" value="RIBOSOMAL-PROTEIN-SERINE ACETYLTRANSFERASE"/>
    <property type="match status" value="1"/>
</dbReference>
<dbReference type="GO" id="GO:0008999">
    <property type="term" value="F:protein-N-terminal-alanine acetyltransferase activity"/>
    <property type="evidence" value="ECO:0007669"/>
    <property type="project" value="TreeGrafter"/>
</dbReference>
<sequence length="189" mass="21012">MPHVRVPITTDRLVLRSFRPGDEADVFAYRSVPEVVRFIPGDPRTTDEVADLVAERASAGRLDVDRPALTLAVELGGRVVGDVLIHLAGPNGVDLRQVEIGWVFAPDVAGNGYATEAARALVRVSFEELGVHRVWARVEPRNEPSVRLCERLGMRREGVLKQASWFKGEWTDLAFYALLADEYRPAQQP</sequence>
<dbReference type="OrthoDB" id="9132139at2"/>
<proteinExistence type="predicted"/>
<name>A0A1H9UUS5_9MICO</name>
<dbReference type="STRING" id="587636.SAMN05216199_2105"/>
<dbReference type="RefSeq" id="WP_091757894.1">
    <property type="nucleotide sequence ID" value="NZ_FOHB01000003.1"/>
</dbReference>
<dbReference type="GO" id="GO:0005737">
    <property type="term" value="C:cytoplasm"/>
    <property type="evidence" value="ECO:0007669"/>
    <property type="project" value="TreeGrafter"/>
</dbReference>
<dbReference type="GO" id="GO:1990189">
    <property type="term" value="F:protein N-terminal-serine acetyltransferase activity"/>
    <property type="evidence" value="ECO:0007669"/>
    <property type="project" value="TreeGrafter"/>
</dbReference>
<accession>A0A1H9UUS5</accession>
<evidence type="ECO:0000313" key="2">
    <source>
        <dbReference type="EMBL" id="SES12807.1"/>
    </source>
</evidence>
<dbReference type="PROSITE" id="PS51186">
    <property type="entry name" value="GNAT"/>
    <property type="match status" value="1"/>
</dbReference>
<dbReference type="Proteomes" id="UP000199019">
    <property type="component" value="Unassembled WGS sequence"/>
</dbReference>
<dbReference type="InterPro" id="IPR051908">
    <property type="entry name" value="Ribosomal_N-acetyltransferase"/>
</dbReference>
<protein>
    <submittedName>
        <fullName evidence="2">Aminoglycoside 6'-N-acetyltransferase</fullName>
    </submittedName>
</protein>
<dbReference type="InterPro" id="IPR000182">
    <property type="entry name" value="GNAT_dom"/>
</dbReference>
<evidence type="ECO:0000313" key="3">
    <source>
        <dbReference type="Proteomes" id="UP000199019"/>
    </source>
</evidence>
<feature type="domain" description="N-acetyltransferase" evidence="1">
    <location>
        <begin position="13"/>
        <end position="182"/>
    </location>
</feature>
<organism evidence="2 3">
    <name type="scientific">Pedococcus cremeus</name>
    <dbReference type="NCBI Taxonomy" id="587636"/>
    <lineage>
        <taxon>Bacteria</taxon>
        <taxon>Bacillati</taxon>
        <taxon>Actinomycetota</taxon>
        <taxon>Actinomycetes</taxon>
        <taxon>Micrococcales</taxon>
        <taxon>Intrasporangiaceae</taxon>
        <taxon>Pedococcus</taxon>
    </lineage>
</organism>
<evidence type="ECO:0000259" key="1">
    <source>
        <dbReference type="PROSITE" id="PS51186"/>
    </source>
</evidence>
<dbReference type="PANTHER" id="PTHR43441">
    <property type="entry name" value="RIBOSOMAL-PROTEIN-SERINE ACETYLTRANSFERASE"/>
    <property type="match status" value="1"/>
</dbReference>
<reference evidence="3" key="1">
    <citation type="submission" date="2016-10" db="EMBL/GenBank/DDBJ databases">
        <authorList>
            <person name="Varghese N."/>
            <person name="Submissions S."/>
        </authorList>
    </citation>
    <scope>NUCLEOTIDE SEQUENCE [LARGE SCALE GENOMIC DNA]</scope>
    <source>
        <strain evidence="3">CGMCC 1.6963</strain>
    </source>
</reference>
<dbReference type="AlphaFoldDB" id="A0A1H9UUS5"/>
<keyword evidence="2" id="KW-0808">Transferase</keyword>
<keyword evidence="3" id="KW-1185">Reference proteome</keyword>
<gene>
    <name evidence="2" type="ORF">SAMN05216199_2105</name>
</gene>
<dbReference type="Pfam" id="PF13302">
    <property type="entry name" value="Acetyltransf_3"/>
    <property type="match status" value="1"/>
</dbReference>
<dbReference type="InterPro" id="IPR016181">
    <property type="entry name" value="Acyl_CoA_acyltransferase"/>
</dbReference>